<name>A0ACC4DGM4_PURLI</name>
<dbReference type="EMBL" id="JBGNUJ010000010">
    <property type="protein sequence ID" value="KAL3954962.1"/>
    <property type="molecule type" value="Genomic_DNA"/>
</dbReference>
<comment type="caution">
    <text evidence="1">The sequence shown here is derived from an EMBL/GenBank/DDBJ whole genome shotgun (WGS) entry which is preliminary data.</text>
</comment>
<dbReference type="Proteomes" id="UP001638806">
    <property type="component" value="Unassembled WGS sequence"/>
</dbReference>
<gene>
    <name evidence="1" type="ORF">ACCO45_010525</name>
</gene>
<evidence type="ECO:0000313" key="2">
    <source>
        <dbReference type="Proteomes" id="UP001638806"/>
    </source>
</evidence>
<sequence length="452" mass="50120">MFYEGSLQEGISSAVGQQKLVFCFVTNDNDESRQWQDEHLQDSTLKELIQKQAVALRLEAGSEEAGYLAQIFPLPQTPTIVIMKHGELKEYIAAGTSRDDFFRRVQNAFNATPAPAPAAASSTAESSSSPAAHPSAAASSSSSAPAPAAAGISSSPENERSETVRRVLADRAAKLQAAKEEAERRAKEERAQAKEKARADAEAGADTDAARTHRQAELLRKKRQQETEERRRILKRIEDDKAERRERAAERQQMRLDTQRTAPSTTRIGEMTSLQVRLFDGSTIRSRFKTRVPFRDVRRWVDENRTDGKLPYTFRQLLTPRPNRAIDATEEGKSLGELGLAPSSTLILIPVQHFASAYDAAPQNIFARIFTAIMGLVMWLLGLIGLGGRGEAAPRPAAAPETEGTSSAAQLEKDRRIRGFQNPNDQRRDHQLYNGNSLNFEPRPDEEDSEAR</sequence>
<keyword evidence="2" id="KW-1185">Reference proteome</keyword>
<proteinExistence type="predicted"/>
<reference evidence="1" key="1">
    <citation type="submission" date="2024-12" db="EMBL/GenBank/DDBJ databases">
        <title>Comparative genomics and development of molecular markers within Purpureocillium lilacinum and among Purpureocillium species.</title>
        <authorList>
            <person name="Yeh Z.-Y."/>
            <person name="Ni N.-T."/>
            <person name="Lo P.-H."/>
            <person name="Mushyakhwo K."/>
            <person name="Lin C.-F."/>
            <person name="Nai Y.-S."/>
        </authorList>
    </citation>
    <scope>NUCLEOTIDE SEQUENCE</scope>
    <source>
        <strain evidence="1">NCHU-NPUST-175</strain>
    </source>
</reference>
<accession>A0ACC4DGM4</accession>
<organism evidence="1 2">
    <name type="scientific">Purpureocillium lilacinum</name>
    <name type="common">Paecilomyces lilacinus</name>
    <dbReference type="NCBI Taxonomy" id="33203"/>
    <lineage>
        <taxon>Eukaryota</taxon>
        <taxon>Fungi</taxon>
        <taxon>Dikarya</taxon>
        <taxon>Ascomycota</taxon>
        <taxon>Pezizomycotina</taxon>
        <taxon>Sordariomycetes</taxon>
        <taxon>Hypocreomycetidae</taxon>
        <taxon>Hypocreales</taxon>
        <taxon>Ophiocordycipitaceae</taxon>
        <taxon>Purpureocillium</taxon>
    </lineage>
</organism>
<protein>
    <submittedName>
        <fullName evidence="1">Uncharacterized protein</fullName>
    </submittedName>
</protein>
<evidence type="ECO:0000313" key="1">
    <source>
        <dbReference type="EMBL" id="KAL3954962.1"/>
    </source>
</evidence>